<proteinExistence type="predicted"/>
<dbReference type="EMBL" id="MU274905">
    <property type="protein sequence ID" value="KAI0091389.1"/>
    <property type="molecule type" value="Genomic_DNA"/>
</dbReference>
<sequence>MADSDHPVETFFVPLPANFRSSNGFTMEFRADELVSNARRSMPFSFMFGTQTLSLNIHESAKVVFSMPSTQAPFVMADLYKLDPGDKDTADADRNKTALSGLESSIHQCGSSRLDTAEQALEHTDQLAAEQALEHTDQLAAEHEVEHEAERTVKQRDEAEAEQALDQDIEYAVDSAVEQEDSSSYFYPEHQVESWEDHPGLYFLRHPNGTQSSQDSEYGFQIKEGNSIVNDRMDTEDPEKENVGRVTCDATKDEDDGASSFYEENAPSFFPMLEHDFDPTLARSWVILSYEIQKWLATLSGDKLHPLQQWGIELFWMSYIAAFPDFPDGDMWVSWDPAVVPFRGIFLTSWLQKLDNKLDKEDPELTTLMNREELWREVMQHIPQYFAQSL</sequence>
<name>A0ACB8UBD9_9APHY</name>
<accession>A0ACB8UBD9</accession>
<protein>
    <submittedName>
        <fullName evidence="1">Uncharacterized protein</fullName>
    </submittedName>
</protein>
<keyword evidence="2" id="KW-1185">Reference proteome</keyword>
<dbReference type="Proteomes" id="UP001055072">
    <property type="component" value="Unassembled WGS sequence"/>
</dbReference>
<evidence type="ECO:0000313" key="2">
    <source>
        <dbReference type="Proteomes" id="UP001055072"/>
    </source>
</evidence>
<organism evidence="1 2">
    <name type="scientific">Irpex rosettiformis</name>
    <dbReference type="NCBI Taxonomy" id="378272"/>
    <lineage>
        <taxon>Eukaryota</taxon>
        <taxon>Fungi</taxon>
        <taxon>Dikarya</taxon>
        <taxon>Basidiomycota</taxon>
        <taxon>Agaricomycotina</taxon>
        <taxon>Agaricomycetes</taxon>
        <taxon>Polyporales</taxon>
        <taxon>Irpicaceae</taxon>
        <taxon>Irpex</taxon>
    </lineage>
</organism>
<reference evidence="1" key="1">
    <citation type="journal article" date="2021" name="Environ. Microbiol.">
        <title>Gene family expansions and transcriptome signatures uncover fungal adaptations to wood decay.</title>
        <authorList>
            <person name="Hage H."/>
            <person name="Miyauchi S."/>
            <person name="Viragh M."/>
            <person name="Drula E."/>
            <person name="Min B."/>
            <person name="Chaduli D."/>
            <person name="Navarro D."/>
            <person name="Favel A."/>
            <person name="Norest M."/>
            <person name="Lesage-Meessen L."/>
            <person name="Balint B."/>
            <person name="Merenyi Z."/>
            <person name="de Eugenio L."/>
            <person name="Morin E."/>
            <person name="Martinez A.T."/>
            <person name="Baldrian P."/>
            <person name="Stursova M."/>
            <person name="Martinez M.J."/>
            <person name="Novotny C."/>
            <person name="Magnuson J.K."/>
            <person name="Spatafora J.W."/>
            <person name="Maurice S."/>
            <person name="Pangilinan J."/>
            <person name="Andreopoulos W."/>
            <person name="LaButti K."/>
            <person name="Hundley H."/>
            <person name="Na H."/>
            <person name="Kuo A."/>
            <person name="Barry K."/>
            <person name="Lipzen A."/>
            <person name="Henrissat B."/>
            <person name="Riley R."/>
            <person name="Ahrendt S."/>
            <person name="Nagy L.G."/>
            <person name="Grigoriev I.V."/>
            <person name="Martin F."/>
            <person name="Rosso M.N."/>
        </authorList>
    </citation>
    <scope>NUCLEOTIDE SEQUENCE</scope>
    <source>
        <strain evidence="1">CBS 384.51</strain>
    </source>
</reference>
<evidence type="ECO:0000313" key="1">
    <source>
        <dbReference type="EMBL" id="KAI0091389.1"/>
    </source>
</evidence>
<gene>
    <name evidence="1" type="ORF">BDY19DRAFT_991109</name>
</gene>
<comment type="caution">
    <text evidence="1">The sequence shown here is derived from an EMBL/GenBank/DDBJ whole genome shotgun (WGS) entry which is preliminary data.</text>
</comment>